<keyword evidence="4 11" id="KW-0812">Transmembrane</keyword>
<dbReference type="CDD" id="cd18579">
    <property type="entry name" value="ABC_6TM_ABCC_D1"/>
    <property type="match status" value="1"/>
</dbReference>
<feature type="domain" description="ABC transporter" evidence="12">
    <location>
        <begin position="704"/>
        <end position="954"/>
    </location>
</feature>
<dbReference type="OrthoDB" id="6500128at2759"/>
<keyword evidence="15" id="KW-1185">Reference proteome</keyword>
<feature type="transmembrane region" description="Helical" evidence="11">
    <location>
        <begin position="1369"/>
        <end position="1390"/>
    </location>
</feature>
<dbReference type="FunFam" id="3.40.50.300:FF:000163">
    <property type="entry name" value="Multidrug resistance-associated protein member 4"/>
    <property type="match status" value="1"/>
</dbReference>
<reference evidence="14" key="1">
    <citation type="submission" date="2021-02" db="EMBL/GenBank/DDBJ databases">
        <title>First Annotated Genome of the Yellow-green Alga Tribonema minus.</title>
        <authorList>
            <person name="Mahan K.M."/>
        </authorList>
    </citation>
    <scope>NUCLEOTIDE SEQUENCE</scope>
    <source>
        <strain evidence="14">UTEX B ZZ1240</strain>
    </source>
</reference>
<feature type="transmembrane region" description="Helical" evidence="11">
    <location>
        <begin position="322"/>
        <end position="346"/>
    </location>
</feature>
<protein>
    <submittedName>
        <fullName evidence="14">Uncharacterized protein</fullName>
    </submittedName>
</protein>
<evidence type="ECO:0000256" key="8">
    <source>
        <dbReference type="ARBA" id="ARBA00022989"/>
    </source>
</evidence>
<evidence type="ECO:0000256" key="10">
    <source>
        <dbReference type="SAM" id="MobiDB-lite"/>
    </source>
</evidence>
<feature type="transmembrane region" description="Helical" evidence="11">
    <location>
        <begin position="292"/>
        <end position="315"/>
    </location>
</feature>
<feature type="domain" description="ABC transporter" evidence="12">
    <location>
        <begin position="1537"/>
        <end position="1764"/>
    </location>
</feature>
<name>A0A835YMC7_9STRA</name>
<comment type="subcellular location">
    <subcellularLocation>
        <location evidence="1">Membrane</location>
        <topology evidence="1">Multi-pass membrane protein</topology>
    </subcellularLocation>
</comment>
<evidence type="ECO:0000256" key="2">
    <source>
        <dbReference type="ARBA" id="ARBA00009726"/>
    </source>
</evidence>
<dbReference type="SUPFAM" id="SSF90123">
    <property type="entry name" value="ABC transporter transmembrane region"/>
    <property type="match status" value="3"/>
</dbReference>
<feature type="region of interest" description="Disordered" evidence="10">
    <location>
        <begin position="589"/>
        <end position="689"/>
    </location>
</feature>
<keyword evidence="5" id="KW-0677">Repeat</keyword>
<dbReference type="PROSITE" id="PS50929">
    <property type="entry name" value="ABC_TM1F"/>
    <property type="match status" value="2"/>
</dbReference>
<dbReference type="GO" id="GO:0140359">
    <property type="term" value="F:ABC-type transporter activity"/>
    <property type="evidence" value="ECO:0007669"/>
    <property type="project" value="InterPro"/>
</dbReference>
<dbReference type="Pfam" id="PF00664">
    <property type="entry name" value="ABC_membrane"/>
    <property type="match status" value="2"/>
</dbReference>
<organism evidence="14 15">
    <name type="scientific">Tribonema minus</name>
    <dbReference type="NCBI Taxonomy" id="303371"/>
    <lineage>
        <taxon>Eukaryota</taxon>
        <taxon>Sar</taxon>
        <taxon>Stramenopiles</taxon>
        <taxon>Ochrophyta</taxon>
        <taxon>PX clade</taxon>
        <taxon>Xanthophyceae</taxon>
        <taxon>Tribonematales</taxon>
        <taxon>Tribonemataceae</taxon>
        <taxon>Tribonema</taxon>
    </lineage>
</organism>
<dbReference type="FunFam" id="3.40.50.300:FF:000973">
    <property type="entry name" value="Multidrug resistance-associated protein 4"/>
    <property type="match status" value="1"/>
</dbReference>
<evidence type="ECO:0000256" key="9">
    <source>
        <dbReference type="ARBA" id="ARBA00023136"/>
    </source>
</evidence>
<feature type="transmembrane region" description="Helical" evidence="11">
    <location>
        <begin position="1232"/>
        <end position="1260"/>
    </location>
</feature>
<evidence type="ECO:0000256" key="1">
    <source>
        <dbReference type="ARBA" id="ARBA00004141"/>
    </source>
</evidence>
<dbReference type="Gene3D" id="1.20.1560.10">
    <property type="entry name" value="ABC transporter type 1, transmembrane domain"/>
    <property type="match status" value="2"/>
</dbReference>
<keyword evidence="9 11" id="KW-0472">Membrane</keyword>
<dbReference type="PANTHER" id="PTHR24223:SF456">
    <property type="entry name" value="MULTIDRUG RESISTANCE-ASSOCIATED PROTEIN LETHAL(2)03659"/>
    <property type="match status" value="1"/>
</dbReference>
<dbReference type="Pfam" id="PF00005">
    <property type="entry name" value="ABC_tran"/>
    <property type="match status" value="2"/>
</dbReference>
<keyword evidence="8 11" id="KW-1133">Transmembrane helix</keyword>
<feature type="compositionally biased region" description="Basic and acidic residues" evidence="10">
    <location>
        <begin position="543"/>
        <end position="554"/>
    </location>
</feature>
<feature type="domain" description="ABC transmembrane type-1" evidence="13">
    <location>
        <begin position="188"/>
        <end position="350"/>
    </location>
</feature>
<dbReference type="InterPro" id="IPR050173">
    <property type="entry name" value="ABC_transporter_C-like"/>
</dbReference>
<feature type="transmembrane region" description="Helical" evidence="11">
    <location>
        <begin position="188"/>
        <end position="209"/>
    </location>
</feature>
<evidence type="ECO:0000256" key="7">
    <source>
        <dbReference type="ARBA" id="ARBA00022840"/>
    </source>
</evidence>
<dbReference type="CDD" id="cd03250">
    <property type="entry name" value="ABCC_MRP_domain1"/>
    <property type="match status" value="1"/>
</dbReference>
<feature type="transmembrane region" description="Helical" evidence="11">
    <location>
        <begin position="1402"/>
        <end position="1421"/>
    </location>
</feature>
<dbReference type="SUPFAM" id="SSF52540">
    <property type="entry name" value="P-loop containing nucleoside triphosphate hydrolases"/>
    <property type="match status" value="2"/>
</dbReference>
<dbReference type="InterPro" id="IPR044746">
    <property type="entry name" value="ABCC_6TM_D1"/>
</dbReference>
<comment type="similarity">
    <text evidence="2">Belongs to the ABC transporter superfamily. ABCC family. Conjugate transporter (TC 3.A.1.208) subfamily.</text>
</comment>
<feature type="compositionally biased region" description="Low complexity" evidence="10">
    <location>
        <begin position="504"/>
        <end position="518"/>
    </location>
</feature>
<evidence type="ECO:0000259" key="12">
    <source>
        <dbReference type="PROSITE" id="PS50893"/>
    </source>
</evidence>
<feature type="domain" description="ABC transmembrane type-1" evidence="13">
    <location>
        <begin position="1096"/>
        <end position="1429"/>
    </location>
</feature>
<dbReference type="GO" id="GO:0016020">
    <property type="term" value="C:membrane"/>
    <property type="evidence" value="ECO:0007669"/>
    <property type="project" value="UniProtKB-SubCell"/>
</dbReference>
<keyword evidence="3" id="KW-0813">Transport</keyword>
<evidence type="ECO:0000256" key="11">
    <source>
        <dbReference type="SAM" id="Phobius"/>
    </source>
</evidence>
<dbReference type="InterPro" id="IPR003593">
    <property type="entry name" value="AAA+_ATPase"/>
</dbReference>
<dbReference type="SMART" id="SM00382">
    <property type="entry name" value="AAA"/>
    <property type="match status" value="1"/>
</dbReference>
<dbReference type="PROSITE" id="PS50893">
    <property type="entry name" value="ABC_TRANSPORTER_2"/>
    <property type="match status" value="2"/>
</dbReference>
<feature type="region of interest" description="Disordered" evidence="10">
    <location>
        <begin position="490"/>
        <end position="575"/>
    </location>
</feature>
<keyword evidence="6" id="KW-0547">Nucleotide-binding</keyword>
<feature type="transmembrane region" description="Helical" evidence="11">
    <location>
        <begin position="78"/>
        <end position="100"/>
    </location>
</feature>
<dbReference type="Proteomes" id="UP000664859">
    <property type="component" value="Unassembled WGS sequence"/>
</dbReference>
<dbReference type="InterPro" id="IPR036640">
    <property type="entry name" value="ABC1_TM_sf"/>
</dbReference>
<feature type="transmembrane region" description="Helical" evidence="11">
    <location>
        <begin position="1094"/>
        <end position="1117"/>
    </location>
</feature>
<feature type="region of interest" description="Disordered" evidence="10">
    <location>
        <begin position="1039"/>
        <end position="1073"/>
    </location>
</feature>
<dbReference type="PANTHER" id="PTHR24223">
    <property type="entry name" value="ATP-BINDING CASSETTE SUB-FAMILY C"/>
    <property type="match status" value="1"/>
</dbReference>
<dbReference type="CDD" id="cd03244">
    <property type="entry name" value="ABCC_MRP_domain2"/>
    <property type="match status" value="1"/>
</dbReference>
<dbReference type="Gene3D" id="3.40.50.300">
    <property type="entry name" value="P-loop containing nucleotide triphosphate hydrolases"/>
    <property type="match status" value="2"/>
</dbReference>
<feature type="compositionally biased region" description="Gly residues" evidence="10">
    <location>
        <begin position="596"/>
        <end position="606"/>
    </location>
</feature>
<dbReference type="GO" id="GO:0005524">
    <property type="term" value="F:ATP binding"/>
    <property type="evidence" value="ECO:0007669"/>
    <property type="project" value="UniProtKB-KW"/>
</dbReference>
<dbReference type="PROSITE" id="PS00211">
    <property type="entry name" value="ABC_TRANSPORTER_1"/>
    <property type="match status" value="2"/>
</dbReference>
<keyword evidence="7" id="KW-0067">ATP-binding</keyword>
<evidence type="ECO:0000256" key="6">
    <source>
        <dbReference type="ARBA" id="ARBA00022741"/>
    </source>
</evidence>
<dbReference type="InterPro" id="IPR027417">
    <property type="entry name" value="P-loop_NTPase"/>
</dbReference>
<comment type="caution">
    <text evidence="14">The sequence shown here is derived from an EMBL/GenBank/DDBJ whole genome shotgun (WGS) entry which is preliminary data.</text>
</comment>
<dbReference type="GO" id="GO:0016887">
    <property type="term" value="F:ATP hydrolysis activity"/>
    <property type="evidence" value="ECO:0007669"/>
    <property type="project" value="InterPro"/>
</dbReference>
<evidence type="ECO:0000259" key="13">
    <source>
        <dbReference type="PROSITE" id="PS50929"/>
    </source>
</evidence>
<accession>A0A835YMC7</accession>
<sequence length="1810" mass="192743">MPLRKSLLLLAVLLLLLPILLLFASSAGLLRFLRHTLYPADSIPQRAPAGLEHYTAQLSMLQPLLGLLLPQHGGDENVYIVAMLHLGAEVPSFNSLYGNFKKGAKRTLMQEDMPGLAQRHQSTYLAARLRKFWELERAAAQAKGVQRRPGMMLLRALIRVFAPSQPRNLVLLSGAGTLLGIDRRHAHVLASAVHITQALALGWLLSHFAGSTTGAAGALGGWGSAAVLVACGLVGPVFIHHFYISAWELGMEMRLAGTAAIYDKILRVRLGALAGVTTGHVINLATTDVERFILMGIFWPYLWEAPLETVVILYLGIRIVGVAFLAAMAALVVFILLQAVTGAHLVKMSAWEPALLREIGKARSAEVKVLRSAAELRAANESLFFVQPTVLALLVFGVHSAALGNELTPSNVAVLGNELTPSNVFVTLALLNMTMGKFLYMAVQACSEGWISIGRIEAFLLMDENMPRKGGAAGDASGLLVDENVPRKGGAAGNASTAPEGRDAALTASSGGAAATPAKTVEQHATVANGDIKLGVDSPARAPDGEHGDFKDDGADGSARPSTFFRDAPAEEPSAASGAFLGGVRADDQSLRGNAASGGGGGGAAGGSTPASPAPRPGSISIKGESFAWGEAETGGTGPLRKSKSESARASAPTRTSMLKRLSRRSAGTSVADSIGQAASAAEGGPDDEDAFVASTKALGTPTVSLRNITLEHQSGNITLEVRPAELVAVVRPGELVAVVGAVGASKSSLLMAMLGELVPVELVPVQGRSTVVELGSSGDGRSTVVELGSSGQVAFAPQEPWIQNAPLRDNVLFGREMDRPKYEAVLDACELRRDLSMLPDGDMTLIGDRGVNLSGGQRARVGLARVAYADVPLYLLDDPLSAVDPKVGRHLFKHVVCGLLAGKTRVLVTHQLQHLKAPEVDSVVVMHNGAIVAQGKYADLAARGHLDGLEVDIAKEEVIDDDGIESPMPIEGPPVLAARLVDISESHEVLPAEGTERRADRLTSANLNDRLAASALNMEALSPERRLTEAEVAREAQRRVSRLSSKATDRPLAAGDGPDAPPGDDDGAEEREVGRVRPATYIAYARAAAGLPLAIALLLLLALGQGLVLGASLWLAQWSRAEDQQNRKWVLGLLGFTLAATLVSVVRAEATFAALVEASHVLHDRMLGRVLRAPASFFDSRPAGRILNRFAGDVCVVDDTLPMTVFDFVTCSLMVVGDVCVADATLLMPVFNFVTCSLMVVGSVALAIAINPWVLLSLLPAGVGFRYMQQLYLSTSREEDSKEFEATAKESAKRLRLPTPIASSGLEARVASGLEAPGRLWPCLAETLDGLATVRAFGAQERFQKLFRAYQDENSKAYYAFLFTGRWLGLWLDMVVLVLLAATAFFSVAVDEFGSGINPGYLGAALAYVIQLGGLFQWAVRQSAEVENQIISVERILQYCEVEQEAPWFSPEGQGPPPEWPAHGELDVHNLWASYKPSQPAVLKLSRAIHPEVAQFPERHSAATAEVIANVLVEYDRDKGYIEMDGIKVEPTGGWLGVVEVEVSRSDTWAASDVCLRYRLNVVERHLPAPMMALSEAPPSLSRVAAPMRPLCKTCDVGLHELRGKLSVIPQTPFLFSGTVRINLDPFSRFSDDMMWAALESVQMKAYVSGLPGGLSAPISESGSNLSVGQRQLLCLARAILQRSKLLLMDEATANIDTGTDSLIQAAVRTQFSGCTVITVAHRLRTIIDCDRVLVLSHGQVLEEGHPHELLLKGPEGAFAQMVDEASEEVAGELRRLAREAFDARQSTATAKATAATAAPATLVDVDLK</sequence>
<feature type="transmembrane region" description="Helical" evidence="11">
    <location>
        <begin position="1129"/>
        <end position="1147"/>
    </location>
</feature>
<evidence type="ECO:0000313" key="15">
    <source>
        <dbReference type="Proteomes" id="UP000664859"/>
    </source>
</evidence>
<dbReference type="InterPro" id="IPR011527">
    <property type="entry name" value="ABC1_TM_dom"/>
</dbReference>
<dbReference type="InterPro" id="IPR017871">
    <property type="entry name" value="ABC_transporter-like_CS"/>
</dbReference>
<evidence type="ECO:0000313" key="14">
    <source>
        <dbReference type="EMBL" id="KAG5177118.1"/>
    </source>
</evidence>
<dbReference type="InterPro" id="IPR003439">
    <property type="entry name" value="ABC_transporter-like_ATP-bd"/>
</dbReference>
<feature type="transmembrane region" description="Helical" evidence="11">
    <location>
        <begin position="221"/>
        <end position="244"/>
    </location>
</feature>
<feature type="transmembrane region" description="Helical" evidence="11">
    <location>
        <begin position="265"/>
        <end position="286"/>
    </location>
</feature>
<evidence type="ECO:0000256" key="5">
    <source>
        <dbReference type="ARBA" id="ARBA00022737"/>
    </source>
</evidence>
<evidence type="ECO:0000256" key="3">
    <source>
        <dbReference type="ARBA" id="ARBA00022448"/>
    </source>
</evidence>
<dbReference type="EMBL" id="JAFCMP010000529">
    <property type="protein sequence ID" value="KAG5177118.1"/>
    <property type="molecule type" value="Genomic_DNA"/>
</dbReference>
<proteinExistence type="inferred from homology"/>
<evidence type="ECO:0000256" key="4">
    <source>
        <dbReference type="ARBA" id="ARBA00022692"/>
    </source>
</evidence>
<gene>
    <name evidence="14" type="ORF">JKP88DRAFT_350824</name>
</gene>